<proteinExistence type="predicted"/>
<evidence type="ECO:0000313" key="2">
    <source>
        <dbReference type="Proteomes" id="UP000268014"/>
    </source>
</evidence>
<protein>
    <submittedName>
        <fullName evidence="3">Transposase</fullName>
    </submittedName>
</protein>
<dbReference type="EMBL" id="UZAF01020844">
    <property type="protein sequence ID" value="VDO73389.1"/>
    <property type="molecule type" value="Genomic_DNA"/>
</dbReference>
<reference evidence="1 2" key="2">
    <citation type="submission" date="2018-11" db="EMBL/GenBank/DDBJ databases">
        <authorList>
            <consortium name="Pathogen Informatics"/>
        </authorList>
    </citation>
    <scope>NUCLEOTIDE SEQUENCE [LARGE SCALE GENOMIC DNA]</scope>
    <source>
        <strain evidence="1 2">MHpl1</strain>
    </source>
</reference>
<dbReference type="Proteomes" id="UP000268014">
    <property type="component" value="Unassembled WGS sequence"/>
</dbReference>
<dbReference type="OrthoDB" id="5870084at2759"/>
<gene>
    <name evidence="1" type="ORF">HPLM_LOCUS18820</name>
</gene>
<dbReference type="AlphaFoldDB" id="A0A0N4X386"/>
<accession>A0A0N4X386</accession>
<evidence type="ECO:0000313" key="3">
    <source>
        <dbReference type="WBParaSite" id="HPLM_0001882801-mRNA-1"/>
    </source>
</evidence>
<reference evidence="3" key="1">
    <citation type="submission" date="2017-02" db="UniProtKB">
        <authorList>
            <consortium name="WormBaseParasite"/>
        </authorList>
    </citation>
    <scope>IDENTIFICATION</scope>
</reference>
<sequence>MPHDLNPLQLYLRNTILSFFIWPRTRGFVGSMAEANKENTPARSTNYKWHSKFATGDYSIEDEDRPGRSMELDVDLLRCQMLVLEADP</sequence>
<evidence type="ECO:0000313" key="1">
    <source>
        <dbReference type="EMBL" id="VDO73389.1"/>
    </source>
</evidence>
<dbReference type="WBParaSite" id="HPLM_0001882801-mRNA-1">
    <property type="protein sequence ID" value="HPLM_0001882801-mRNA-1"/>
    <property type="gene ID" value="HPLM_0001882801"/>
</dbReference>
<organism evidence="3">
    <name type="scientific">Haemonchus placei</name>
    <name type="common">Barber's pole worm</name>
    <dbReference type="NCBI Taxonomy" id="6290"/>
    <lineage>
        <taxon>Eukaryota</taxon>
        <taxon>Metazoa</taxon>
        <taxon>Ecdysozoa</taxon>
        <taxon>Nematoda</taxon>
        <taxon>Chromadorea</taxon>
        <taxon>Rhabditida</taxon>
        <taxon>Rhabditina</taxon>
        <taxon>Rhabditomorpha</taxon>
        <taxon>Strongyloidea</taxon>
        <taxon>Trichostrongylidae</taxon>
        <taxon>Haemonchus</taxon>
    </lineage>
</organism>
<keyword evidence="2" id="KW-1185">Reference proteome</keyword>
<name>A0A0N4X386_HAEPC</name>